<protein>
    <recommendedName>
        <fullName evidence="2">carbonic anhydrase</fullName>
        <ecNumber evidence="2">4.2.1.1</ecNumber>
    </recommendedName>
</protein>
<dbReference type="EC" id="4.2.1.1" evidence="2"/>
<sequence length="211" mass="24450">MFNYQHQTAWQPITGRQQSPIDLLTDQATKVHALLPIKTIAPYHLDLDTDDRTTIKVSGTGRITLFQREFSFTQLHFHRPSEHLINGKKSPFEIHFVHQNDIGQLAVIALLVPVGNQNLPLQYLIEHFQQGQQTPIDFHLNDWLPSVPEGFHYLGSLTTPPLTEGVEWAVITNHRITISQQQLDWFKQVFPANNRQVQALNKRSLFYYQKH</sequence>
<evidence type="ECO:0000259" key="7">
    <source>
        <dbReference type="PROSITE" id="PS51144"/>
    </source>
</evidence>
<evidence type="ECO:0000313" key="8">
    <source>
        <dbReference type="EMBL" id="NLR17602.1"/>
    </source>
</evidence>
<evidence type="ECO:0000256" key="2">
    <source>
        <dbReference type="ARBA" id="ARBA00012925"/>
    </source>
</evidence>
<dbReference type="Pfam" id="PF00194">
    <property type="entry name" value="Carb_anhydrase"/>
    <property type="match status" value="1"/>
</dbReference>
<organism evidence="8 9">
    <name type="scientific">Secundilactobacillus angelensis</name>
    <dbReference type="NCBI Taxonomy" id="2722706"/>
    <lineage>
        <taxon>Bacteria</taxon>
        <taxon>Bacillati</taxon>
        <taxon>Bacillota</taxon>
        <taxon>Bacilli</taxon>
        <taxon>Lactobacillales</taxon>
        <taxon>Lactobacillaceae</taxon>
        <taxon>Secundilactobacillus</taxon>
    </lineage>
</organism>
<name>A0ABX1KWF6_9LACO</name>
<dbReference type="PROSITE" id="PS51144">
    <property type="entry name" value="ALPHA_CA_2"/>
    <property type="match status" value="1"/>
</dbReference>
<dbReference type="PANTHER" id="PTHR18952:SF265">
    <property type="entry name" value="CARBONIC ANHYDRASE"/>
    <property type="match status" value="1"/>
</dbReference>
<comment type="caution">
    <text evidence="8">The sequence shown here is derived from an EMBL/GenBank/DDBJ whole genome shotgun (WGS) entry which is preliminary data.</text>
</comment>
<keyword evidence="5" id="KW-0456">Lyase</keyword>
<dbReference type="InterPro" id="IPR001148">
    <property type="entry name" value="CA_dom"/>
</dbReference>
<dbReference type="SMART" id="SM01057">
    <property type="entry name" value="Carb_anhydrase"/>
    <property type="match status" value="1"/>
</dbReference>
<dbReference type="SUPFAM" id="SSF51069">
    <property type="entry name" value="Carbonic anhydrase"/>
    <property type="match status" value="1"/>
</dbReference>
<dbReference type="InterPro" id="IPR023561">
    <property type="entry name" value="Carbonic_anhydrase_a-class"/>
</dbReference>
<dbReference type="CDD" id="cd03124">
    <property type="entry name" value="alpha_CA_prokaryotic_like"/>
    <property type="match status" value="1"/>
</dbReference>
<keyword evidence="4" id="KW-0862">Zinc</keyword>
<dbReference type="Gene3D" id="3.10.200.10">
    <property type="entry name" value="Alpha carbonic anhydrase"/>
    <property type="match status" value="1"/>
</dbReference>
<evidence type="ECO:0000256" key="5">
    <source>
        <dbReference type="ARBA" id="ARBA00023239"/>
    </source>
</evidence>
<dbReference type="EMBL" id="JAAXLJ010000002">
    <property type="protein sequence ID" value="NLR17602.1"/>
    <property type="molecule type" value="Genomic_DNA"/>
</dbReference>
<comment type="catalytic activity">
    <reaction evidence="6">
        <text>hydrogencarbonate + H(+) = CO2 + H2O</text>
        <dbReference type="Rhea" id="RHEA:10748"/>
        <dbReference type="ChEBI" id="CHEBI:15377"/>
        <dbReference type="ChEBI" id="CHEBI:15378"/>
        <dbReference type="ChEBI" id="CHEBI:16526"/>
        <dbReference type="ChEBI" id="CHEBI:17544"/>
        <dbReference type="EC" id="4.2.1.1"/>
    </reaction>
</comment>
<dbReference type="InterPro" id="IPR036398">
    <property type="entry name" value="CA_dom_sf"/>
</dbReference>
<keyword evidence="9" id="KW-1185">Reference proteome</keyword>
<dbReference type="Proteomes" id="UP000763447">
    <property type="component" value="Unassembled WGS sequence"/>
</dbReference>
<proteinExistence type="inferred from homology"/>
<evidence type="ECO:0000313" key="9">
    <source>
        <dbReference type="Proteomes" id="UP000763447"/>
    </source>
</evidence>
<evidence type="ECO:0000256" key="3">
    <source>
        <dbReference type="ARBA" id="ARBA00022723"/>
    </source>
</evidence>
<gene>
    <name evidence="8" type="ORF">HC026_01565</name>
</gene>
<comment type="similarity">
    <text evidence="1">Belongs to the alpha-carbonic anhydrase family.</text>
</comment>
<accession>A0ABX1KWF6</accession>
<dbReference type="PANTHER" id="PTHR18952">
    <property type="entry name" value="CARBONIC ANHYDRASE"/>
    <property type="match status" value="1"/>
</dbReference>
<reference evidence="8 9" key="1">
    <citation type="submission" date="2020-04" db="EMBL/GenBank/DDBJ databases">
        <title>A novel species of genus Lactobacillus that was isolated from fermented food Zha-chili.</title>
        <authorList>
            <person name="Zhang Z."/>
        </authorList>
    </citation>
    <scope>NUCLEOTIDE SEQUENCE [LARGE SCALE GENOMIC DNA]</scope>
    <source>
        <strain evidence="9">HBUAS51383</strain>
    </source>
</reference>
<evidence type="ECO:0000256" key="4">
    <source>
        <dbReference type="ARBA" id="ARBA00022833"/>
    </source>
</evidence>
<feature type="domain" description="Alpha-carbonic anhydrase" evidence="7">
    <location>
        <begin position="1"/>
        <end position="211"/>
    </location>
</feature>
<dbReference type="RefSeq" id="WP_168924223.1">
    <property type="nucleotide sequence ID" value="NZ_JAAXLJ010000002.1"/>
</dbReference>
<evidence type="ECO:0000256" key="6">
    <source>
        <dbReference type="ARBA" id="ARBA00048348"/>
    </source>
</evidence>
<evidence type="ECO:0000256" key="1">
    <source>
        <dbReference type="ARBA" id="ARBA00010718"/>
    </source>
</evidence>
<keyword evidence="3" id="KW-0479">Metal-binding</keyword>
<dbReference type="InterPro" id="IPR041891">
    <property type="entry name" value="Alpha_CA_prokaryot-like"/>
</dbReference>